<name>A0A9Q3CMQ4_9BASI</name>
<accession>A0A9Q3CMQ4</accession>
<evidence type="ECO:0000313" key="2">
    <source>
        <dbReference type="EMBL" id="MBW0485855.1"/>
    </source>
</evidence>
<reference evidence="2" key="1">
    <citation type="submission" date="2021-03" db="EMBL/GenBank/DDBJ databases">
        <title>Draft genome sequence of rust myrtle Austropuccinia psidii MF-1, a brazilian biotype.</title>
        <authorList>
            <person name="Quecine M.C."/>
            <person name="Pachon D.M.R."/>
            <person name="Bonatelli M.L."/>
            <person name="Correr F.H."/>
            <person name="Franceschini L.M."/>
            <person name="Leite T.F."/>
            <person name="Margarido G.R.A."/>
            <person name="Almeida C.A."/>
            <person name="Ferrarezi J.A."/>
            <person name="Labate C.A."/>
        </authorList>
    </citation>
    <scope>NUCLEOTIDE SEQUENCE</scope>
    <source>
        <strain evidence="2">MF-1</strain>
    </source>
</reference>
<feature type="region of interest" description="Disordered" evidence="1">
    <location>
        <begin position="20"/>
        <end position="51"/>
    </location>
</feature>
<evidence type="ECO:0000256" key="1">
    <source>
        <dbReference type="SAM" id="MobiDB-lite"/>
    </source>
</evidence>
<protein>
    <submittedName>
        <fullName evidence="2">Uncharacterized protein</fullName>
    </submittedName>
</protein>
<evidence type="ECO:0000313" key="3">
    <source>
        <dbReference type="Proteomes" id="UP000765509"/>
    </source>
</evidence>
<proteinExistence type="predicted"/>
<sequence>MEFNIIQTSNKEDKVLEQKIEGGKKGRSSSNFYQKAKGLPTSPRREEEQEKKLEEAILPKLQDPKKPKIFHAKSPQHGQNLDGIQGQRGKKNETTPFPKEITLSSDVLNTLKEIENIILPLKDIKNILSSLEEINSSLLSLIQTVVKN</sequence>
<feature type="region of interest" description="Disordered" evidence="1">
    <location>
        <begin position="64"/>
        <end position="98"/>
    </location>
</feature>
<dbReference type="Proteomes" id="UP000765509">
    <property type="component" value="Unassembled WGS sequence"/>
</dbReference>
<dbReference type="EMBL" id="AVOT02008357">
    <property type="protein sequence ID" value="MBW0485855.1"/>
    <property type="molecule type" value="Genomic_DNA"/>
</dbReference>
<organism evidence="2 3">
    <name type="scientific">Austropuccinia psidii MF-1</name>
    <dbReference type="NCBI Taxonomy" id="1389203"/>
    <lineage>
        <taxon>Eukaryota</taxon>
        <taxon>Fungi</taxon>
        <taxon>Dikarya</taxon>
        <taxon>Basidiomycota</taxon>
        <taxon>Pucciniomycotina</taxon>
        <taxon>Pucciniomycetes</taxon>
        <taxon>Pucciniales</taxon>
        <taxon>Sphaerophragmiaceae</taxon>
        <taxon>Austropuccinia</taxon>
    </lineage>
</organism>
<dbReference type="AlphaFoldDB" id="A0A9Q3CMQ4"/>
<comment type="caution">
    <text evidence="2">The sequence shown here is derived from an EMBL/GenBank/DDBJ whole genome shotgun (WGS) entry which is preliminary data.</text>
</comment>
<gene>
    <name evidence="2" type="ORF">O181_025570</name>
</gene>
<keyword evidence="3" id="KW-1185">Reference proteome</keyword>